<feature type="region of interest" description="Disordered" evidence="2">
    <location>
        <begin position="587"/>
        <end position="626"/>
    </location>
</feature>
<evidence type="ECO:0000313" key="3">
    <source>
        <dbReference type="EMBL" id="KAJ7361624.1"/>
    </source>
</evidence>
<protein>
    <submittedName>
        <fullName evidence="3">Uncharacterized protein</fullName>
    </submittedName>
</protein>
<gene>
    <name evidence="3" type="ORF">DFH08DRAFT_379577</name>
</gene>
<keyword evidence="4" id="KW-1185">Reference proteome</keyword>
<feature type="region of interest" description="Disordered" evidence="2">
    <location>
        <begin position="736"/>
        <end position="780"/>
    </location>
</feature>
<feature type="coiled-coil region" evidence="1">
    <location>
        <begin position="124"/>
        <end position="158"/>
    </location>
</feature>
<evidence type="ECO:0000256" key="2">
    <source>
        <dbReference type="SAM" id="MobiDB-lite"/>
    </source>
</evidence>
<dbReference type="Proteomes" id="UP001218218">
    <property type="component" value="Unassembled WGS sequence"/>
</dbReference>
<feature type="region of interest" description="Disordered" evidence="2">
    <location>
        <begin position="673"/>
        <end position="693"/>
    </location>
</feature>
<feature type="compositionally biased region" description="Low complexity" evidence="2">
    <location>
        <begin position="1"/>
        <end position="57"/>
    </location>
</feature>
<dbReference type="PANTHER" id="PTHR38120">
    <property type="entry name" value="EXPRESSED PROTEIN"/>
    <property type="match status" value="1"/>
</dbReference>
<keyword evidence="1" id="KW-0175">Coiled coil</keyword>
<sequence length="780" mass="84511">MATAARASPPARRTPVTSTSPTPPTARGATARSAASPRVSSSLAPAAARRASLKAAPTEPRDALTASLKQETDQKEHLLVQVQNKDETITTLSTENANLTSALHAAETRINELYTDQSRSELDLAQRIEISENLRSQVRELEKEKRDIQRRYNEQTTTFEAERQAFYDNEQHLKSRIMSLTQARRQPDRHVDVSSLTADTESIVDVEEEENPPQEAEPKQDMDDPETEPAEMTSLRLELSTLSTSHSSLQSTLVLLQTQLVDLKRVNHELQEENESYMILLRERTLSGQFNVMHQVGGGSSDGETEDEDEEDERASADVGSLRSAGRSVLDKVEEEEDGQEVETLEQQLERSLSSPRETDSPSSMRPPRSGRKRTGSQSHSPSVRGESLADLPITGPGLDLAAELGRAENKDILDGNVVDDQDHSVLNSKKRSKKGSSGRKDFDASGGLEPSGSLNDVDALRSEVKSLKDANKALSLYASKIIDRIISQEGFEHVLAVDYEKEPQTPRTPSTAVPMTRTLPAVLPLVKPRPQSAIVARTGSSTPGTPALNTSNSFLPSSPKVGSPPTAKVQRRSLSFDWKSFSLFSGDKKPAENPNLRPLTLKPGAGVTSNARKLETHEDENDRRERERMNATMKLMGIQPQPSPVFPPSIPTPPAPASVPATPSRRFSFFGRAPAATPPESSDTSSVHSNGSGGRIGLGIGLGAPGLTQEVLEHAEAENSLAALDAHERTLSAEIAKGSTGAFTEIAPRRARARRSQGGSRSGSANGSTVWSAGEDDEE</sequence>
<feature type="region of interest" description="Disordered" evidence="2">
    <location>
        <begin position="537"/>
        <end position="568"/>
    </location>
</feature>
<feature type="compositionally biased region" description="Acidic residues" evidence="2">
    <location>
        <begin position="333"/>
        <end position="344"/>
    </location>
</feature>
<organism evidence="3 4">
    <name type="scientific">Mycena albidolilacea</name>
    <dbReference type="NCBI Taxonomy" id="1033008"/>
    <lineage>
        <taxon>Eukaryota</taxon>
        <taxon>Fungi</taxon>
        <taxon>Dikarya</taxon>
        <taxon>Basidiomycota</taxon>
        <taxon>Agaricomycotina</taxon>
        <taxon>Agaricomycetes</taxon>
        <taxon>Agaricomycetidae</taxon>
        <taxon>Agaricales</taxon>
        <taxon>Marasmiineae</taxon>
        <taxon>Mycenaceae</taxon>
        <taxon>Mycena</taxon>
    </lineage>
</organism>
<feature type="compositionally biased region" description="Acidic residues" evidence="2">
    <location>
        <begin position="303"/>
        <end position="313"/>
    </location>
</feature>
<accession>A0AAD7AL38</accession>
<dbReference type="PANTHER" id="PTHR38120:SF1">
    <property type="entry name" value="M PROTEIN, SEROTYPE 2.1"/>
    <property type="match status" value="1"/>
</dbReference>
<feature type="compositionally biased region" description="Low complexity" evidence="2">
    <location>
        <begin position="757"/>
        <end position="769"/>
    </location>
</feature>
<proteinExistence type="predicted"/>
<feature type="region of interest" description="Disordered" evidence="2">
    <location>
        <begin position="181"/>
        <end position="233"/>
    </location>
</feature>
<reference evidence="3" key="1">
    <citation type="submission" date="2023-03" db="EMBL/GenBank/DDBJ databases">
        <title>Massive genome expansion in bonnet fungi (Mycena s.s.) driven by repeated elements and novel gene families across ecological guilds.</title>
        <authorList>
            <consortium name="Lawrence Berkeley National Laboratory"/>
            <person name="Harder C.B."/>
            <person name="Miyauchi S."/>
            <person name="Viragh M."/>
            <person name="Kuo A."/>
            <person name="Thoen E."/>
            <person name="Andreopoulos B."/>
            <person name="Lu D."/>
            <person name="Skrede I."/>
            <person name="Drula E."/>
            <person name="Henrissat B."/>
            <person name="Morin E."/>
            <person name="Kohler A."/>
            <person name="Barry K."/>
            <person name="LaButti K."/>
            <person name="Morin E."/>
            <person name="Salamov A."/>
            <person name="Lipzen A."/>
            <person name="Mereny Z."/>
            <person name="Hegedus B."/>
            <person name="Baldrian P."/>
            <person name="Stursova M."/>
            <person name="Weitz H."/>
            <person name="Taylor A."/>
            <person name="Grigoriev I.V."/>
            <person name="Nagy L.G."/>
            <person name="Martin F."/>
            <person name="Kauserud H."/>
        </authorList>
    </citation>
    <scope>NUCLEOTIDE SEQUENCE</scope>
    <source>
        <strain evidence="3">CBHHK002</strain>
    </source>
</reference>
<feature type="compositionally biased region" description="Basic residues" evidence="2">
    <location>
        <begin position="429"/>
        <end position="438"/>
    </location>
</feature>
<feature type="compositionally biased region" description="Basic and acidic residues" evidence="2">
    <location>
        <begin position="613"/>
        <end position="626"/>
    </location>
</feature>
<dbReference type="AlphaFoldDB" id="A0AAD7AL38"/>
<feature type="region of interest" description="Disordered" evidence="2">
    <location>
        <begin position="1"/>
        <end position="63"/>
    </location>
</feature>
<feature type="compositionally biased region" description="Acidic residues" evidence="2">
    <location>
        <begin position="202"/>
        <end position="212"/>
    </location>
</feature>
<evidence type="ECO:0000313" key="4">
    <source>
        <dbReference type="Proteomes" id="UP001218218"/>
    </source>
</evidence>
<feature type="compositionally biased region" description="Polar residues" evidence="2">
    <location>
        <begin position="539"/>
        <end position="557"/>
    </location>
</feature>
<feature type="region of interest" description="Disordered" evidence="2">
    <location>
        <begin position="424"/>
        <end position="456"/>
    </location>
</feature>
<name>A0AAD7AL38_9AGAR</name>
<comment type="caution">
    <text evidence="3">The sequence shown here is derived from an EMBL/GenBank/DDBJ whole genome shotgun (WGS) entry which is preliminary data.</text>
</comment>
<feature type="region of interest" description="Disordered" evidence="2">
    <location>
        <begin position="293"/>
        <end position="395"/>
    </location>
</feature>
<dbReference type="EMBL" id="JARIHO010000005">
    <property type="protein sequence ID" value="KAJ7361624.1"/>
    <property type="molecule type" value="Genomic_DNA"/>
</dbReference>
<evidence type="ECO:0000256" key="1">
    <source>
        <dbReference type="SAM" id="Coils"/>
    </source>
</evidence>
<feature type="coiled-coil region" evidence="1">
    <location>
        <begin position="253"/>
        <end position="283"/>
    </location>
</feature>
<feature type="compositionally biased region" description="Polar residues" evidence="2">
    <location>
        <begin position="680"/>
        <end position="691"/>
    </location>
</feature>